<dbReference type="PANTHER" id="PTHR30146">
    <property type="entry name" value="LACI-RELATED TRANSCRIPTIONAL REPRESSOR"/>
    <property type="match status" value="1"/>
</dbReference>
<comment type="caution">
    <text evidence="5">The sequence shown here is derived from an EMBL/GenBank/DDBJ whole genome shotgun (WGS) entry which is preliminary data.</text>
</comment>
<dbReference type="SUPFAM" id="SSF53822">
    <property type="entry name" value="Periplasmic binding protein-like I"/>
    <property type="match status" value="1"/>
</dbReference>
<dbReference type="Gene3D" id="1.10.260.40">
    <property type="entry name" value="lambda repressor-like DNA-binding domains"/>
    <property type="match status" value="1"/>
</dbReference>
<evidence type="ECO:0000259" key="4">
    <source>
        <dbReference type="PROSITE" id="PS50932"/>
    </source>
</evidence>
<keyword evidence="2 5" id="KW-0238">DNA-binding</keyword>
<keyword evidence="3" id="KW-0804">Transcription</keyword>
<feature type="domain" description="HTH lacI-type" evidence="4">
    <location>
        <begin position="8"/>
        <end position="62"/>
    </location>
</feature>
<organism evidence="5 6">
    <name type="scientific">Streptomyces mimosae</name>
    <dbReference type="NCBI Taxonomy" id="2586635"/>
    <lineage>
        <taxon>Bacteria</taxon>
        <taxon>Bacillati</taxon>
        <taxon>Actinomycetota</taxon>
        <taxon>Actinomycetes</taxon>
        <taxon>Kitasatosporales</taxon>
        <taxon>Streptomycetaceae</taxon>
        <taxon>Streptomyces</taxon>
    </lineage>
</organism>
<dbReference type="InterPro" id="IPR046335">
    <property type="entry name" value="LacI/GalR-like_sensor"/>
</dbReference>
<keyword evidence="1" id="KW-0805">Transcription regulation</keyword>
<proteinExistence type="predicted"/>
<dbReference type="CDD" id="cd06267">
    <property type="entry name" value="PBP1_LacI_sugar_binding-like"/>
    <property type="match status" value="1"/>
</dbReference>
<keyword evidence="6" id="KW-1185">Reference proteome</keyword>
<dbReference type="Gene3D" id="3.40.50.2300">
    <property type="match status" value="2"/>
</dbReference>
<dbReference type="Proteomes" id="UP000314251">
    <property type="component" value="Unassembled WGS sequence"/>
</dbReference>
<evidence type="ECO:0000256" key="3">
    <source>
        <dbReference type="ARBA" id="ARBA00023163"/>
    </source>
</evidence>
<gene>
    <name evidence="5" type="ORF">FH607_022770</name>
</gene>
<reference evidence="5" key="1">
    <citation type="submission" date="2019-10" db="EMBL/GenBank/DDBJ databases">
        <title>Nonomuraea sp. nov., isolated from Phyllanthus amarus.</title>
        <authorList>
            <person name="Klykleung N."/>
            <person name="Tanasupawat S."/>
        </authorList>
    </citation>
    <scope>NUCLEOTIDE SEQUENCE [LARGE SCALE GENOMIC DNA]</scope>
    <source>
        <strain evidence="5">3MP-10</strain>
    </source>
</reference>
<dbReference type="InterPro" id="IPR028082">
    <property type="entry name" value="Peripla_BP_I"/>
</dbReference>
<sequence>MAAGSRRATLRAVAAHAGVSMATVSRVLADNYPVAPATRQRVLRAVRELDYVANTHARALRGRRTGSVAFVLNDVRGPSFAEVAHGIEEETARAGLLSLICTTHGDAERELAAVRLMREQGASAVILIGGVVDNAQYRAQMARIAHALDASGSRLVLCGRPPLDPGAPTTVVEYDNESGAFAVTSRLLAGGHRRVLFLGDRPDGSTTVTGRLAGYRRALATMGLPAAPELVVPCPFRREDAHAALRERLGRARDFTAVFAATDEVAAGALGALRDAGLDVPRDVSLVGYDDVAPATDLRPRLTTVHVPYAEMGRTAVRLALAPDGRPAPPGRHALLGTHVVVRESTAPPR</sequence>
<dbReference type="SUPFAM" id="SSF47413">
    <property type="entry name" value="lambda repressor-like DNA-binding domains"/>
    <property type="match status" value="1"/>
</dbReference>
<protein>
    <submittedName>
        <fullName evidence="5">LacI family DNA-binding transcriptional regulator</fullName>
    </submittedName>
</protein>
<dbReference type="GO" id="GO:0003700">
    <property type="term" value="F:DNA-binding transcription factor activity"/>
    <property type="evidence" value="ECO:0007669"/>
    <property type="project" value="TreeGrafter"/>
</dbReference>
<evidence type="ECO:0000256" key="1">
    <source>
        <dbReference type="ARBA" id="ARBA00023015"/>
    </source>
</evidence>
<name>A0A5N6A3F2_9ACTN</name>
<evidence type="ECO:0000256" key="2">
    <source>
        <dbReference type="ARBA" id="ARBA00023125"/>
    </source>
</evidence>
<dbReference type="SMART" id="SM00354">
    <property type="entry name" value="HTH_LACI"/>
    <property type="match status" value="1"/>
</dbReference>
<dbReference type="PROSITE" id="PS50932">
    <property type="entry name" value="HTH_LACI_2"/>
    <property type="match status" value="1"/>
</dbReference>
<accession>A0A5N6A3F2</accession>
<dbReference type="InterPro" id="IPR000843">
    <property type="entry name" value="HTH_LacI"/>
</dbReference>
<evidence type="ECO:0000313" key="6">
    <source>
        <dbReference type="Proteomes" id="UP000314251"/>
    </source>
</evidence>
<dbReference type="AlphaFoldDB" id="A0A5N6A3F2"/>
<dbReference type="InterPro" id="IPR010982">
    <property type="entry name" value="Lambda_DNA-bd_dom_sf"/>
</dbReference>
<dbReference type="CDD" id="cd01392">
    <property type="entry name" value="HTH_LacI"/>
    <property type="match status" value="1"/>
</dbReference>
<dbReference type="OrthoDB" id="3226810at2"/>
<dbReference type="GO" id="GO:0000976">
    <property type="term" value="F:transcription cis-regulatory region binding"/>
    <property type="evidence" value="ECO:0007669"/>
    <property type="project" value="TreeGrafter"/>
</dbReference>
<evidence type="ECO:0000313" key="5">
    <source>
        <dbReference type="EMBL" id="KAB8161908.1"/>
    </source>
</evidence>
<dbReference type="Pfam" id="PF00356">
    <property type="entry name" value="LacI"/>
    <property type="match status" value="1"/>
</dbReference>
<dbReference type="Pfam" id="PF13377">
    <property type="entry name" value="Peripla_BP_3"/>
    <property type="match status" value="1"/>
</dbReference>
<dbReference type="PANTHER" id="PTHR30146:SF153">
    <property type="entry name" value="LACTOSE OPERON REPRESSOR"/>
    <property type="match status" value="1"/>
</dbReference>
<dbReference type="EMBL" id="VDLY02000016">
    <property type="protein sequence ID" value="KAB8161908.1"/>
    <property type="molecule type" value="Genomic_DNA"/>
</dbReference>